<evidence type="ECO:0000256" key="1">
    <source>
        <dbReference type="ARBA" id="ARBA00004370"/>
    </source>
</evidence>
<keyword evidence="5" id="KW-0175">Coiled coil</keyword>
<dbReference type="GO" id="GO:0006935">
    <property type="term" value="P:chemotaxis"/>
    <property type="evidence" value="ECO:0007669"/>
    <property type="project" value="UniProtKB-ARBA"/>
</dbReference>
<reference evidence="8 9" key="1">
    <citation type="journal article" date="2010" name="Stand. Genomic Sci.">
        <title>Complete genome sequence of Ferrimonas balearica type strain (PAT).</title>
        <authorList>
            <person name="Nolan M."/>
            <person name="Sikorski J."/>
            <person name="Davenport K."/>
            <person name="Lucas S."/>
            <person name="Glavina Del Rio T."/>
            <person name="Tice H."/>
            <person name="Cheng J."/>
            <person name="Goodwin L."/>
            <person name="Pitluck S."/>
            <person name="Liolios K."/>
            <person name="Ivanova N."/>
            <person name="Mavromatis K."/>
            <person name="Ovchinnikova G."/>
            <person name="Pati A."/>
            <person name="Chen A."/>
            <person name="Palaniappan K."/>
            <person name="Land M."/>
            <person name="Hauser L."/>
            <person name="Chang Y."/>
            <person name="Jeffries C."/>
            <person name="Tapia R."/>
            <person name="Brettin T."/>
            <person name="Detter J."/>
            <person name="Han C."/>
            <person name="Yasawong M."/>
            <person name="Rohde M."/>
            <person name="Tindall B."/>
            <person name="Goker M."/>
            <person name="Woyke T."/>
            <person name="Bristow J."/>
            <person name="Eisen J."/>
            <person name="Markowitz V."/>
            <person name="Hugenholtz P."/>
            <person name="Kyrpides N."/>
            <person name="Klenk H."/>
            <person name="Lapidus A."/>
        </authorList>
    </citation>
    <scope>NUCLEOTIDE SEQUENCE [LARGE SCALE GENOMIC DNA]</scope>
    <source>
        <strain evidence="9">DSM 9799 / CCM 4581 / KCTC 23876 / PAT</strain>
    </source>
</reference>
<dbReference type="SUPFAM" id="SSF58104">
    <property type="entry name" value="Methyl-accepting chemotaxis protein (MCP) signaling domain"/>
    <property type="match status" value="1"/>
</dbReference>
<dbReference type="InterPro" id="IPR004089">
    <property type="entry name" value="MCPsignal_dom"/>
</dbReference>
<comment type="similarity">
    <text evidence="3">Belongs to the methyl-accepting chemotaxis (MCP) protein family.</text>
</comment>
<dbReference type="PROSITE" id="PS50885">
    <property type="entry name" value="HAMP"/>
    <property type="match status" value="1"/>
</dbReference>
<dbReference type="GeneID" id="67183580"/>
<keyword evidence="9" id="KW-1185">Reference proteome</keyword>
<dbReference type="EMBL" id="CP002209">
    <property type="protein sequence ID" value="ADN77563.1"/>
    <property type="molecule type" value="Genomic_DNA"/>
</dbReference>
<dbReference type="KEGG" id="fbl:Fbal_3365"/>
<dbReference type="SMART" id="SM00304">
    <property type="entry name" value="HAMP"/>
    <property type="match status" value="1"/>
</dbReference>
<dbReference type="GO" id="GO:0007165">
    <property type="term" value="P:signal transduction"/>
    <property type="evidence" value="ECO:0007669"/>
    <property type="project" value="UniProtKB-KW"/>
</dbReference>
<evidence type="ECO:0000313" key="8">
    <source>
        <dbReference type="EMBL" id="ADN77563.1"/>
    </source>
</evidence>
<dbReference type="OrthoDB" id="9781845at2"/>
<dbReference type="PANTHER" id="PTHR32089">
    <property type="entry name" value="METHYL-ACCEPTING CHEMOTAXIS PROTEIN MCPB"/>
    <property type="match status" value="1"/>
</dbReference>
<dbReference type="SMART" id="SM00283">
    <property type="entry name" value="MA"/>
    <property type="match status" value="1"/>
</dbReference>
<dbReference type="STRING" id="550540.Fbal_3365"/>
<dbReference type="HOGENOM" id="CLU_000445_107_27_6"/>
<dbReference type="GO" id="GO:0016020">
    <property type="term" value="C:membrane"/>
    <property type="evidence" value="ECO:0007669"/>
    <property type="project" value="UniProtKB-SubCell"/>
</dbReference>
<evidence type="ECO:0000256" key="3">
    <source>
        <dbReference type="ARBA" id="ARBA00029447"/>
    </source>
</evidence>
<evidence type="ECO:0000256" key="5">
    <source>
        <dbReference type="SAM" id="Coils"/>
    </source>
</evidence>
<feature type="coiled-coil region" evidence="5">
    <location>
        <begin position="273"/>
        <end position="304"/>
    </location>
</feature>
<dbReference type="Proteomes" id="UP000006683">
    <property type="component" value="Chromosome"/>
</dbReference>
<proteinExistence type="inferred from homology"/>
<dbReference type="Pfam" id="PF00015">
    <property type="entry name" value="MCPsignal"/>
    <property type="match status" value="1"/>
</dbReference>
<protein>
    <submittedName>
        <fullName evidence="8">Methyl-accepting chemotaxis sensory transducer</fullName>
    </submittedName>
</protein>
<dbReference type="Pfam" id="PF00672">
    <property type="entry name" value="HAMP"/>
    <property type="match status" value="1"/>
</dbReference>
<dbReference type="FunFam" id="1.10.287.950:FF:000001">
    <property type="entry name" value="Methyl-accepting chemotaxis sensory transducer"/>
    <property type="match status" value="1"/>
</dbReference>
<feature type="domain" description="HAMP" evidence="7">
    <location>
        <begin position="347"/>
        <end position="399"/>
    </location>
</feature>
<organism evidence="8 9">
    <name type="scientific">Ferrimonas balearica (strain DSM 9799 / CCM 4581 / KCTC 23876 / PAT)</name>
    <dbReference type="NCBI Taxonomy" id="550540"/>
    <lineage>
        <taxon>Bacteria</taxon>
        <taxon>Pseudomonadati</taxon>
        <taxon>Pseudomonadota</taxon>
        <taxon>Gammaproteobacteria</taxon>
        <taxon>Alteromonadales</taxon>
        <taxon>Ferrimonadaceae</taxon>
        <taxon>Ferrimonas</taxon>
    </lineage>
</organism>
<dbReference type="eggNOG" id="COG0840">
    <property type="taxonomic scope" value="Bacteria"/>
</dbReference>
<evidence type="ECO:0000259" key="7">
    <source>
        <dbReference type="PROSITE" id="PS50885"/>
    </source>
</evidence>
<sequence>MKITVAMRIIGGFTLVTLLLLLLGGMSLVSIGTVSTQTQSFNTFSLPAKDGTGALERLLNAQQLAVVNAYYSTDDATLSQHQDTLNSLQQAWTQTRSELTRVVSGRDSLTKPLNTIGQQHDDYWQQVEQLVDAQGRALLERQQLAQRLTSLEELVDDTSSMLLDVMDLEYSDNAGDQTLAGHANTLETSLVGLISIALELPKAENLTLVDTLEGELSYLLSNLEYLQSNLIWTRPDGSDRIDPDLGAEIDDSLTAILAMFAEQTGVVADQQSILRAQSEADAALAQARALQSTLQTQINQLHDQVVAISNRAGELTQQALDSSGSRTMVVMVLSILVAASIGIVTIRAITRPLGQVNDALAVLAQGDLTQKLSYHRDDEFGQLVNNTNRLVDSLRSLIQSIIDRANQLAAAAEETSAVTAQTTSGIQEQKSQVDQVASATTELSVSATQVATGASDALGEIKLADDEAKQVKAISDANGAAIQALADEVERAAGVIHQLDENSAAIGGILDVIRGVAEQTNLLALNAAIEAARAGEQGRGFAVVADEVRSLASRTQQSTTEIQQMIEALQHGAKEAVSVMQQGQTQAQQSVAKTEEANRMLDAIATAVDRVYAAGHQIAQAAQEQDQVAQTISSRLEQIAGIAEETSSGAVQTATSSQQVAQLAEELQLQVREFKV</sequence>
<evidence type="ECO:0000256" key="2">
    <source>
        <dbReference type="ARBA" id="ARBA00023224"/>
    </source>
</evidence>
<keyword evidence="2 4" id="KW-0807">Transducer</keyword>
<evidence type="ECO:0000256" key="4">
    <source>
        <dbReference type="PROSITE-ProRule" id="PRU00284"/>
    </source>
</evidence>
<name>E1SLL2_FERBD</name>
<dbReference type="PANTHER" id="PTHR32089:SF70">
    <property type="entry name" value="ENERGY TAXIS MODULATING METHYL ACCEPTING SENSORY TRANSDUCER"/>
    <property type="match status" value="1"/>
</dbReference>
<comment type="subcellular location">
    <subcellularLocation>
        <location evidence="1">Membrane</location>
    </subcellularLocation>
</comment>
<feature type="domain" description="Methyl-accepting transducer" evidence="6">
    <location>
        <begin position="404"/>
        <end position="640"/>
    </location>
</feature>
<evidence type="ECO:0000313" key="9">
    <source>
        <dbReference type="Proteomes" id="UP000006683"/>
    </source>
</evidence>
<dbReference type="AlphaFoldDB" id="E1SLL2"/>
<evidence type="ECO:0000259" key="6">
    <source>
        <dbReference type="PROSITE" id="PS50111"/>
    </source>
</evidence>
<dbReference type="RefSeq" id="WP_013346869.1">
    <property type="nucleotide sequence ID" value="NC_014541.1"/>
</dbReference>
<dbReference type="InterPro" id="IPR003660">
    <property type="entry name" value="HAMP_dom"/>
</dbReference>
<gene>
    <name evidence="8" type="ordered locus">Fbal_3365</name>
</gene>
<accession>E1SLL2</accession>
<dbReference type="PROSITE" id="PS50111">
    <property type="entry name" value="CHEMOTAXIS_TRANSDUC_2"/>
    <property type="match status" value="1"/>
</dbReference>
<dbReference type="CDD" id="cd11386">
    <property type="entry name" value="MCP_signal"/>
    <property type="match status" value="1"/>
</dbReference>
<dbReference type="CDD" id="cd06225">
    <property type="entry name" value="HAMP"/>
    <property type="match status" value="1"/>
</dbReference>
<dbReference type="Gene3D" id="1.10.287.950">
    <property type="entry name" value="Methyl-accepting chemotaxis protein"/>
    <property type="match status" value="1"/>
</dbReference>